<evidence type="ECO:0000256" key="8">
    <source>
        <dbReference type="ARBA" id="ARBA00023264"/>
    </source>
</evidence>
<dbReference type="KEGG" id="tet:TTHERM_00015980"/>
<dbReference type="AlphaFoldDB" id="Q22RI9"/>
<dbReference type="GO" id="GO:0004306">
    <property type="term" value="F:ethanolamine-phosphate cytidylyltransferase activity"/>
    <property type="evidence" value="ECO:0007669"/>
    <property type="project" value="UniProtKB-EC"/>
</dbReference>
<evidence type="ECO:0000256" key="1">
    <source>
        <dbReference type="ARBA" id="ARBA00005189"/>
    </source>
</evidence>
<keyword evidence="8" id="KW-1208">Phospholipid metabolism</keyword>
<dbReference type="UniPathway" id="UPA00558">
    <property type="reaction ID" value="UER00742"/>
</dbReference>
<dbReference type="GeneID" id="7826829"/>
<dbReference type="Proteomes" id="UP000009168">
    <property type="component" value="Unassembled WGS sequence"/>
</dbReference>
<dbReference type="SUPFAM" id="SSF52374">
    <property type="entry name" value="Nucleotidylyl transferase"/>
    <property type="match status" value="2"/>
</dbReference>
<gene>
    <name evidence="13" type="ORF">TTHERM_00015980</name>
</gene>
<protein>
    <recommendedName>
        <fullName evidence="10">ethanolamine-phosphate cytidylyltransferase</fullName>
        <ecNumber evidence="10">2.7.7.14</ecNumber>
    </recommendedName>
    <alternativeName>
        <fullName evidence="11">CTP:phosphoethanolamine cytidylyltransferase</fullName>
    </alternativeName>
</protein>
<feature type="domain" description="Cytidyltransferase-like" evidence="12">
    <location>
        <begin position="289"/>
        <end position="381"/>
    </location>
</feature>
<dbReference type="Gene3D" id="3.40.50.620">
    <property type="entry name" value="HUPs"/>
    <property type="match status" value="2"/>
</dbReference>
<dbReference type="RefSeq" id="XP_001008378.1">
    <property type="nucleotide sequence ID" value="XM_001008378.3"/>
</dbReference>
<dbReference type="eggNOG" id="KOG2803">
    <property type="taxonomic scope" value="Eukaryota"/>
</dbReference>
<keyword evidence="14" id="KW-1185">Reference proteome</keyword>
<dbReference type="GO" id="GO:0006646">
    <property type="term" value="P:phosphatidylethanolamine biosynthetic process"/>
    <property type="evidence" value="ECO:0007669"/>
    <property type="project" value="UniProtKB-UniPathway"/>
</dbReference>
<comment type="pathway">
    <text evidence="9">Phospholipid metabolism; phosphatidylethanolamine biosynthesis; phosphatidylethanolamine from ethanolamine: step 2/3.</text>
</comment>
<dbReference type="Pfam" id="PF01467">
    <property type="entry name" value="CTP_transf_like"/>
    <property type="match status" value="2"/>
</dbReference>
<evidence type="ECO:0000256" key="10">
    <source>
        <dbReference type="ARBA" id="ARBA00024221"/>
    </source>
</evidence>
<evidence type="ECO:0000256" key="3">
    <source>
        <dbReference type="ARBA" id="ARBA00022516"/>
    </source>
</evidence>
<dbReference type="HOGENOM" id="CLU_031246_2_2_1"/>
<comment type="pathway">
    <text evidence="1">Lipid metabolism.</text>
</comment>
<dbReference type="InterPro" id="IPR014729">
    <property type="entry name" value="Rossmann-like_a/b/a_fold"/>
</dbReference>
<keyword evidence="3" id="KW-0444">Lipid biosynthesis</keyword>
<dbReference type="PANTHER" id="PTHR45780:SF2">
    <property type="entry name" value="ETHANOLAMINE-PHOSPHATE CYTIDYLYLTRANSFERASE"/>
    <property type="match status" value="1"/>
</dbReference>
<dbReference type="InterPro" id="IPR044608">
    <property type="entry name" value="Ect1/PCYT2"/>
</dbReference>
<dbReference type="EMBL" id="GG662845">
    <property type="protein sequence ID" value="EAR88133.1"/>
    <property type="molecule type" value="Genomic_DNA"/>
</dbReference>
<dbReference type="PANTHER" id="PTHR45780">
    <property type="entry name" value="ETHANOLAMINE-PHOSPHATE CYTIDYLYLTRANSFERASE"/>
    <property type="match status" value="1"/>
</dbReference>
<keyword evidence="4" id="KW-0808">Transferase</keyword>
<evidence type="ECO:0000259" key="12">
    <source>
        <dbReference type="Pfam" id="PF01467"/>
    </source>
</evidence>
<accession>Q22RI9</accession>
<dbReference type="FunCoup" id="Q22RI9">
    <property type="interactions" value="222"/>
</dbReference>
<dbReference type="InParanoid" id="Q22RI9"/>
<keyword evidence="7" id="KW-0594">Phospholipid biosynthesis</keyword>
<evidence type="ECO:0000256" key="5">
    <source>
        <dbReference type="ARBA" id="ARBA00022695"/>
    </source>
</evidence>
<dbReference type="STRING" id="312017.Q22RI9"/>
<dbReference type="OMA" id="FESNNWV"/>
<evidence type="ECO:0000256" key="7">
    <source>
        <dbReference type="ARBA" id="ARBA00023209"/>
    </source>
</evidence>
<dbReference type="EC" id="2.7.7.14" evidence="10"/>
<dbReference type="GO" id="GO:0005737">
    <property type="term" value="C:cytoplasm"/>
    <property type="evidence" value="ECO:0007669"/>
    <property type="project" value="TreeGrafter"/>
</dbReference>
<evidence type="ECO:0000256" key="4">
    <source>
        <dbReference type="ARBA" id="ARBA00022679"/>
    </source>
</evidence>
<dbReference type="NCBIfam" id="TIGR00125">
    <property type="entry name" value="cyt_tran_rel"/>
    <property type="match status" value="2"/>
</dbReference>
<reference evidence="14" key="1">
    <citation type="journal article" date="2006" name="PLoS Biol.">
        <title>Macronuclear genome sequence of the ciliate Tetrahymena thermophila, a model eukaryote.</title>
        <authorList>
            <person name="Eisen J.A."/>
            <person name="Coyne R.S."/>
            <person name="Wu M."/>
            <person name="Wu D."/>
            <person name="Thiagarajan M."/>
            <person name="Wortman J.R."/>
            <person name="Badger J.H."/>
            <person name="Ren Q."/>
            <person name="Amedeo P."/>
            <person name="Jones K.M."/>
            <person name="Tallon L.J."/>
            <person name="Delcher A.L."/>
            <person name="Salzberg S.L."/>
            <person name="Silva J.C."/>
            <person name="Haas B.J."/>
            <person name="Majoros W.H."/>
            <person name="Farzad M."/>
            <person name="Carlton J.M."/>
            <person name="Smith R.K. Jr."/>
            <person name="Garg J."/>
            <person name="Pearlman R.E."/>
            <person name="Karrer K.M."/>
            <person name="Sun L."/>
            <person name="Manning G."/>
            <person name="Elde N.C."/>
            <person name="Turkewitz A.P."/>
            <person name="Asai D.J."/>
            <person name="Wilkes D.E."/>
            <person name="Wang Y."/>
            <person name="Cai H."/>
            <person name="Collins K."/>
            <person name="Stewart B.A."/>
            <person name="Lee S.R."/>
            <person name="Wilamowska K."/>
            <person name="Weinberg Z."/>
            <person name="Ruzzo W.L."/>
            <person name="Wloga D."/>
            <person name="Gaertig J."/>
            <person name="Frankel J."/>
            <person name="Tsao C.-C."/>
            <person name="Gorovsky M.A."/>
            <person name="Keeling P.J."/>
            <person name="Waller R.F."/>
            <person name="Patron N.J."/>
            <person name="Cherry J.M."/>
            <person name="Stover N.A."/>
            <person name="Krieger C.J."/>
            <person name="del Toro C."/>
            <person name="Ryder H.F."/>
            <person name="Williamson S.C."/>
            <person name="Barbeau R.A."/>
            <person name="Hamilton E.P."/>
            <person name="Orias E."/>
        </authorList>
    </citation>
    <scope>NUCLEOTIDE SEQUENCE [LARGE SCALE GENOMIC DNA]</scope>
    <source>
        <strain evidence="14">SB210</strain>
    </source>
</reference>
<evidence type="ECO:0000256" key="2">
    <source>
        <dbReference type="ARBA" id="ARBA00010101"/>
    </source>
</evidence>
<evidence type="ECO:0000256" key="6">
    <source>
        <dbReference type="ARBA" id="ARBA00023098"/>
    </source>
</evidence>
<comment type="similarity">
    <text evidence="2">Belongs to the cytidylyltransferase family.</text>
</comment>
<proteinExistence type="inferred from homology"/>
<organism evidence="13 14">
    <name type="scientific">Tetrahymena thermophila (strain SB210)</name>
    <dbReference type="NCBI Taxonomy" id="312017"/>
    <lineage>
        <taxon>Eukaryota</taxon>
        <taxon>Sar</taxon>
        <taxon>Alveolata</taxon>
        <taxon>Ciliophora</taxon>
        <taxon>Intramacronucleata</taxon>
        <taxon>Oligohymenophorea</taxon>
        <taxon>Hymenostomatida</taxon>
        <taxon>Tetrahymenina</taxon>
        <taxon>Tetrahymenidae</taxon>
        <taxon>Tetrahymena</taxon>
    </lineage>
</organism>
<evidence type="ECO:0000256" key="9">
    <source>
        <dbReference type="ARBA" id="ARBA00024191"/>
    </source>
</evidence>
<evidence type="ECO:0000256" key="11">
    <source>
        <dbReference type="ARBA" id="ARBA00031473"/>
    </source>
</evidence>
<evidence type="ECO:0000313" key="13">
    <source>
        <dbReference type="EMBL" id="EAR88133.1"/>
    </source>
</evidence>
<dbReference type="OrthoDB" id="40021at2759"/>
<dbReference type="InterPro" id="IPR004821">
    <property type="entry name" value="Cyt_trans-like"/>
</dbReference>
<dbReference type="CDD" id="cd02173">
    <property type="entry name" value="ECT"/>
    <property type="match status" value="1"/>
</dbReference>
<evidence type="ECO:0000313" key="14">
    <source>
        <dbReference type="Proteomes" id="UP000009168"/>
    </source>
</evidence>
<feature type="domain" description="Cytidyltransferase-like" evidence="12">
    <location>
        <begin position="86"/>
        <end position="211"/>
    </location>
</feature>
<name>Q22RI9_TETTS</name>
<keyword evidence="5 13" id="KW-0548">Nucleotidyltransferase</keyword>
<keyword evidence="6" id="KW-0443">Lipid metabolism</keyword>
<sequence>MSQVDSEFLVLFLNQLVNNEVFAEKGFIKKLQLVAESIQNDQAQKNVDIAISSLKQFIQKNMEEFKENEELKILSPMKQLKVKRLYVDGCFDLMHSGHFNAIRQAKQYCETLVVGVIAQEEITKRKGPPVLSYEERVGIAKACKWADEICEHAPYDPTIELIDRLNCSHVAHGDDMIVGPDGCDAYSPFKISNRMITFKRTEGISTTDIVGRLLLMTKNQQSIEIKKIRKLSGEQGITASKIESLENTTNIKEVDESTAVKLKLLNTTKRIRQFSQGNREPKEGDKIVYIDGSFDMLHIGHIETLKKAKELGDYLIVGLHDDETVQEKKGSNYPVLTLQERVLNVLAMKYVDEVIIGAPWQPTEQLIKQFNISIVVEGTMTKLKENKPEVIEQDPYLVPKKLGIFKQIESSNDMTTDKIVERIIENRLRFLEIYNVKNKKQDLYYEQERKVKEV</sequence>